<keyword evidence="3" id="KW-1185">Reference proteome</keyword>
<dbReference type="Pfam" id="PF09413">
    <property type="entry name" value="DUF2007"/>
    <property type="match status" value="1"/>
</dbReference>
<dbReference type="EMBL" id="BAAAZD010000001">
    <property type="protein sequence ID" value="GAA3998858.1"/>
    <property type="molecule type" value="Genomic_DNA"/>
</dbReference>
<protein>
    <recommendedName>
        <fullName evidence="1">DUF2007 domain-containing protein</fullName>
    </recommendedName>
</protein>
<comment type="caution">
    <text evidence="2">The sequence shown here is derived from an EMBL/GenBank/DDBJ whole genome shotgun (WGS) entry which is preliminary data.</text>
</comment>
<organism evidence="2 3">
    <name type="scientific">Sphingomonas humi</name>
    <dbReference type="NCBI Taxonomy" id="335630"/>
    <lineage>
        <taxon>Bacteria</taxon>
        <taxon>Pseudomonadati</taxon>
        <taxon>Pseudomonadota</taxon>
        <taxon>Alphaproteobacteria</taxon>
        <taxon>Sphingomonadales</taxon>
        <taxon>Sphingomonadaceae</taxon>
        <taxon>Sphingomonas</taxon>
    </lineage>
</organism>
<evidence type="ECO:0000313" key="2">
    <source>
        <dbReference type="EMBL" id="GAA3998858.1"/>
    </source>
</evidence>
<dbReference type="InterPro" id="IPR018551">
    <property type="entry name" value="DUF2007"/>
</dbReference>
<sequence>MLLESHGIGSILFDAEMHSYLGVGAIMPVRLMALGEDRFEALSILREGDLLPPG</sequence>
<dbReference type="Proteomes" id="UP001501310">
    <property type="component" value="Unassembled WGS sequence"/>
</dbReference>
<evidence type="ECO:0000259" key="1">
    <source>
        <dbReference type="Pfam" id="PF09413"/>
    </source>
</evidence>
<dbReference type="SUPFAM" id="SSF54913">
    <property type="entry name" value="GlnB-like"/>
    <property type="match status" value="1"/>
</dbReference>
<proteinExistence type="predicted"/>
<dbReference type="Gene3D" id="3.30.70.790">
    <property type="entry name" value="UreE, C-terminal domain"/>
    <property type="match status" value="1"/>
</dbReference>
<name>A0ABP7RKJ8_9SPHN</name>
<evidence type="ECO:0000313" key="3">
    <source>
        <dbReference type="Proteomes" id="UP001501310"/>
    </source>
</evidence>
<dbReference type="InterPro" id="IPR011322">
    <property type="entry name" value="N-reg_PII-like_a/b"/>
</dbReference>
<gene>
    <name evidence="2" type="ORF">GCM10022211_05830</name>
</gene>
<dbReference type="RefSeq" id="WP_344708660.1">
    <property type="nucleotide sequence ID" value="NZ_BAAAZD010000001.1"/>
</dbReference>
<reference evidence="3" key="1">
    <citation type="journal article" date="2019" name="Int. J. Syst. Evol. Microbiol.">
        <title>The Global Catalogue of Microorganisms (GCM) 10K type strain sequencing project: providing services to taxonomists for standard genome sequencing and annotation.</title>
        <authorList>
            <consortium name="The Broad Institute Genomics Platform"/>
            <consortium name="The Broad Institute Genome Sequencing Center for Infectious Disease"/>
            <person name="Wu L."/>
            <person name="Ma J."/>
        </authorList>
    </citation>
    <scope>NUCLEOTIDE SEQUENCE [LARGE SCALE GENOMIC DNA]</scope>
    <source>
        <strain evidence="3">JCM 16603</strain>
    </source>
</reference>
<feature type="domain" description="DUF2007" evidence="1">
    <location>
        <begin position="2"/>
        <end position="47"/>
    </location>
</feature>
<accession>A0ABP7RKJ8</accession>